<name>A0ABV1VJT1_9ACTN</name>
<keyword evidence="2" id="KW-1185">Reference proteome</keyword>
<dbReference type="EMBL" id="JBEPCV010000021">
    <property type="protein sequence ID" value="MER6906301.1"/>
    <property type="molecule type" value="Genomic_DNA"/>
</dbReference>
<protein>
    <submittedName>
        <fullName evidence="1">Uncharacterized protein</fullName>
    </submittedName>
</protein>
<gene>
    <name evidence="1" type="ORF">ABT322_21565</name>
</gene>
<dbReference type="Proteomes" id="UP001490330">
    <property type="component" value="Unassembled WGS sequence"/>
</dbReference>
<organism evidence="1 2">
    <name type="scientific">Streptomyces flaveolus</name>
    <dbReference type="NCBI Taxonomy" id="67297"/>
    <lineage>
        <taxon>Bacteria</taxon>
        <taxon>Bacillati</taxon>
        <taxon>Actinomycetota</taxon>
        <taxon>Actinomycetes</taxon>
        <taxon>Kitasatosporales</taxon>
        <taxon>Streptomycetaceae</taxon>
        <taxon>Streptomyces</taxon>
    </lineage>
</organism>
<reference evidence="1 2" key="1">
    <citation type="submission" date="2024-06" db="EMBL/GenBank/DDBJ databases">
        <title>The Natural Products Discovery Center: Release of the First 8490 Sequenced Strains for Exploring Actinobacteria Biosynthetic Diversity.</title>
        <authorList>
            <person name="Kalkreuter E."/>
            <person name="Kautsar S.A."/>
            <person name="Yang D."/>
            <person name="Bader C.D."/>
            <person name="Teijaro C.N."/>
            <person name="Fluegel L."/>
            <person name="Davis C.M."/>
            <person name="Simpson J.R."/>
            <person name="Lauterbach L."/>
            <person name="Steele A.D."/>
            <person name="Gui C."/>
            <person name="Meng S."/>
            <person name="Li G."/>
            <person name="Viehrig K."/>
            <person name="Ye F."/>
            <person name="Su P."/>
            <person name="Kiefer A.F."/>
            <person name="Nichols A."/>
            <person name="Cepeda A.J."/>
            <person name="Yan W."/>
            <person name="Fan B."/>
            <person name="Jiang Y."/>
            <person name="Adhikari A."/>
            <person name="Zheng C.-J."/>
            <person name="Schuster L."/>
            <person name="Cowan T.M."/>
            <person name="Smanski M.J."/>
            <person name="Chevrette M.G."/>
            <person name="De Carvalho L.P.S."/>
            <person name="Shen B."/>
        </authorList>
    </citation>
    <scope>NUCLEOTIDE SEQUENCE [LARGE SCALE GENOMIC DNA]</scope>
    <source>
        <strain evidence="1 2">NPDC000632</strain>
    </source>
</reference>
<evidence type="ECO:0000313" key="1">
    <source>
        <dbReference type="EMBL" id="MER6906301.1"/>
    </source>
</evidence>
<sequence>MTKETLEQRGGDVGHLGQLLVWMGSLRLAGRHLIGGHFEAAH</sequence>
<evidence type="ECO:0000313" key="2">
    <source>
        <dbReference type="Proteomes" id="UP001490330"/>
    </source>
</evidence>
<dbReference type="RefSeq" id="WP_350720170.1">
    <property type="nucleotide sequence ID" value="NZ_JBEPCO010000018.1"/>
</dbReference>
<proteinExistence type="predicted"/>
<comment type="caution">
    <text evidence="1">The sequence shown here is derived from an EMBL/GenBank/DDBJ whole genome shotgun (WGS) entry which is preliminary data.</text>
</comment>
<accession>A0ABV1VJT1</accession>